<dbReference type="InterPro" id="IPR014031">
    <property type="entry name" value="Ketoacyl_synth_C"/>
</dbReference>
<feature type="domain" description="Ketosynthase family 3 (KS3)" evidence="14">
    <location>
        <begin position="2241"/>
        <end position="2673"/>
    </location>
</feature>
<dbReference type="Gene3D" id="1.10.1240.100">
    <property type="match status" value="2"/>
</dbReference>
<reference evidence="16 17" key="1">
    <citation type="submission" date="2022-10" db="EMBL/GenBank/DDBJ databases">
        <title>Janthinobacterium sp. hw3 Genome sequencing.</title>
        <authorList>
            <person name="Park S."/>
        </authorList>
    </citation>
    <scope>NUCLEOTIDE SEQUENCE [LARGE SCALE GENOMIC DNA]</scope>
    <source>
        <strain evidence="17">hw3</strain>
    </source>
</reference>
<dbReference type="InterPro" id="IPR049551">
    <property type="entry name" value="PKS_DH_C"/>
</dbReference>
<dbReference type="Pfam" id="PF00668">
    <property type="entry name" value="Condensation"/>
    <property type="match status" value="2"/>
</dbReference>
<feature type="active site" description="Proton acceptor; for dehydratase activity" evidence="10">
    <location>
        <position position="1425"/>
    </location>
</feature>
<keyword evidence="17" id="KW-1185">Reference proteome</keyword>
<dbReference type="Gene3D" id="3.40.47.10">
    <property type="match status" value="2"/>
</dbReference>
<dbReference type="PROSITE" id="PS50075">
    <property type="entry name" value="CARRIER"/>
    <property type="match status" value="3"/>
</dbReference>
<comment type="caution">
    <text evidence="16">The sequence shown here is derived from an EMBL/GenBank/DDBJ whole genome shotgun (WGS) entry which is preliminary data.</text>
</comment>
<dbReference type="RefSeq" id="WP_273671099.1">
    <property type="nucleotide sequence ID" value="NZ_JAQQXR010000004.1"/>
</dbReference>
<keyword evidence="5" id="KW-0963">Cytoplasm</keyword>
<evidence type="ECO:0000256" key="8">
    <source>
        <dbReference type="ARBA" id="ARBA00022679"/>
    </source>
</evidence>
<protein>
    <submittedName>
        <fullName evidence="16">SDR family oxidoreductase</fullName>
    </submittedName>
</protein>
<dbReference type="InterPro" id="IPR020841">
    <property type="entry name" value="PKS_Beta-ketoAc_synthase_dom"/>
</dbReference>
<evidence type="ECO:0000256" key="3">
    <source>
        <dbReference type="ARBA" id="ARBA00004792"/>
    </source>
</evidence>
<dbReference type="InterPro" id="IPR023213">
    <property type="entry name" value="CAT-like_dom_sf"/>
</dbReference>
<dbReference type="InterPro" id="IPR056393">
    <property type="entry name" value="AprA-like_MT2"/>
</dbReference>
<evidence type="ECO:0000256" key="11">
    <source>
        <dbReference type="SAM" id="MobiDB-lite"/>
    </source>
</evidence>
<feature type="active site" description="Proton donor; for dehydratase activity" evidence="10">
    <location>
        <position position="1599"/>
    </location>
</feature>
<accession>A0ABT5K0C0</accession>
<feature type="domain" description="Carrier" evidence="12">
    <location>
        <begin position="2124"/>
        <end position="2197"/>
    </location>
</feature>
<proteinExistence type="predicted"/>
<dbReference type="Gene3D" id="3.30.559.30">
    <property type="entry name" value="Nonribosomal peptide synthetase, condensation domain"/>
    <property type="match status" value="2"/>
</dbReference>
<dbReference type="SMART" id="SM00825">
    <property type="entry name" value="PKS_KS"/>
    <property type="match status" value="2"/>
</dbReference>
<dbReference type="CDD" id="cd19535">
    <property type="entry name" value="Cyc_NRPS"/>
    <property type="match status" value="2"/>
</dbReference>
<dbReference type="InterPro" id="IPR009081">
    <property type="entry name" value="PP-bd_ACP"/>
</dbReference>
<dbReference type="InterPro" id="IPR020807">
    <property type="entry name" value="PKS_DH"/>
</dbReference>
<feature type="domain" description="Carrier" evidence="12">
    <location>
        <begin position="2869"/>
        <end position="2947"/>
    </location>
</feature>
<dbReference type="SMART" id="SM00823">
    <property type="entry name" value="PKS_PP"/>
    <property type="match status" value="3"/>
</dbReference>
<organism evidence="16 17">
    <name type="scientific">Janthinobacterium fluminis</name>
    <dbReference type="NCBI Taxonomy" id="2987524"/>
    <lineage>
        <taxon>Bacteria</taxon>
        <taxon>Pseudomonadati</taxon>
        <taxon>Pseudomonadota</taxon>
        <taxon>Betaproteobacteria</taxon>
        <taxon>Burkholderiales</taxon>
        <taxon>Oxalobacteraceae</taxon>
        <taxon>Janthinobacterium</taxon>
    </lineage>
</organism>
<dbReference type="InterPro" id="IPR036388">
    <property type="entry name" value="WH-like_DNA-bd_sf"/>
</dbReference>
<dbReference type="Gene3D" id="3.30.559.10">
    <property type="entry name" value="Chloramphenicol acetyltransferase-like domain"/>
    <property type="match status" value="2"/>
</dbReference>
<dbReference type="PANTHER" id="PTHR43775:SF37">
    <property type="entry name" value="SI:DKEY-61P9.11"/>
    <property type="match status" value="1"/>
</dbReference>
<dbReference type="InterPro" id="IPR056394">
    <property type="entry name" value="AprA-like_N"/>
</dbReference>
<dbReference type="InterPro" id="IPR006162">
    <property type="entry name" value="Ppantetheine_attach_site"/>
</dbReference>
<comment type="subcellular location">
    <subcellularLocation>
        <location evidence="2">Cytoplasm</location>
    </subcellularLocation>
</comment>
<dbReference type="SMART" id="SM00826">
    <property type="entry name" value="PKS_DH"/>
    <property type="match status" value="1"/>
</dbReference>
<feature type="region of interest" description="N-terminal hotdog fold" evidence="10">
    <location>
        <begin position="1396"/>
        <end position="1521"/>
    </location>
</feature>
<dbReference type="Pfam" id="PF23525">
    <property type="entry name" value="Methyltransf_36"/>
    <property type="match status" value="1"/>
</dbReference>
<dbReference type="InterPro" id="IPR013968">
    <property type="entry name" value="PKS_KR"/>
</dbReference>
<dbReference type="InterPro" id="IPR057737">
    <property type="entry name" value="Condensation_MtbB-like"/>
</dbReference>
<dbReference type="EMBL" id="JAQQXR010000004">
    <property type="protein sequence ID" value="MDC8758422.1"/>
    <property type="molecule type" value="Genomic_DNA"/>
</dbReference>
<dbReference type="InterPro" id="IPR016181">
    <property type="entry name" value="Acyl_CoA_acyltransferase"/>
</dbReference>
<evidence type="ECO:0000256" key="4">
    <source>
        <dbReference type="ARBA" id="ARBA00022450"/>
    </source>
</evidence>
<evidence type="ECO:0000256" key="9">
    <source>
        <dbReference type="ARBA" id="ARBA00022737"/>
    </source>
</evidence>
<evidence type="ECO:0000256" key="1">
    <source>
        <dbReference type="ARBA" id="ARBA00001957"/>
    </source>
</evidence>
<dbReference type="CDD" id="cd00833">
    <property type="entry name" value="PKS"/>
    <property type="match status" value="2"/>
</dbReference>
<dbReference type="InterPro" id="IPR036736">
    <property type="entry name" value="ACP-like_sf"/>
</dbReference>
<dbReference type="PROSITE" id="PS52004">
    <property type="entry name" value="KS3_2"/>
    <property type="match status" value="2"/>
</dbReference>
<dbReference type="InterPro" id="IPR057326">
    <property type="entry name" value="KR_dom"/>
</dbReference>
<dbReference type="Gene3D" id="3.40.50.720">
    <property type="entry name" value="NAD(P)-binding Rossmann-like Domain"/>
    <property type="match status" value="1"/>
</dbReference>
<evidence type="ECO:0000259" key="14">
    <source>
        <dbReference type="PROSITE" id="PS52004"/>
    </source>
</evidence>
<comment type="cofactor">
    <cofactor evidence="1">
        <name>pantetheine 4'-phosphate</name>
        <dbReference type="ChEBI" id="CHEBI:47942"/>
    </cofactor>
</comment>
<dbReference type="PROSITE" id="PS52019">
    <property type="entry name" value="PKS_MFAS_DH"/>
    <property type="match status" value="1"/>
</dbReference>
<dbReference type="InterPro" id="IPR014030">
    <property type="entry name" value="Ketoacyl_synth_N"/>
</dbReference>
<evidence type="ECO:0000256" key="6">
    <source>
        <dbReference type="ARBA" id="ARBA00022553"/>
    </source>
</evidence>
<dbReference type="Gene3D" id="1.10.1200.10">
    <property type="entry name" value="ACP-like"/>
    <property type="match status" value="3"/>
</dbReference>
<feature type="region of interest" description="Disordered" evidence="11">
    <location>
        <begin position="3410"/>
        <end position="3436"/>
    </location>
</feature>
<dbReference type="PANTHER" id="PTHR43775">
    <property type="entry name" value="FATTY ACID SYNTHASE"/>
    <property type="match status" value="1"/>
</dbReference>
<dbReference type="Gene3D" id="3.40.630.30">
    <property type="match status" value="1"/>
</dbReference>
<dbReference type="Pfam" id="PF21089">
    <property type="entry name" value="PKS_DH_N"/>
    <property type="match status" value="1"/>
</dbReference>
<evidence type="ECO:0000259" key="12">
    <source>
        <dbReference type="PROSITE" id="PS50075"/>
    </source>
</evidence>
<dbReference type="Pfam" id="PF14765">
    <property type="entry name" value="PS-DH"/>
    <property type="match status" value="1"/>
</dbReference>
<dbReference type="InterPro" id="IPR042104">
    <property type="entry name" value="PKS_dehydratase_sf"/>
</dbReference>
<dbReference type="InterPro" id="IPR036291">
    <property type="entry name" value="NAD(P)-bd_dom_sf"/>
</dbReference>
<dbReference type="Pfam" id="PF08659">
    <property type="entry name" value="KR"/>
    <property type="match status" value="1"/>
</dbReference>
<dbReference type="Proteomes" id="UP001221208">
    <property type="component" value="Unassembled WGS sequence"/>
</dbReference>
<dbReference type="InterPro" id="IPR000182">
    <property type="entry name" value="GNAT_dom"/>
</dbReference>
<name>A0ABT5K0C0_9BURK</name>
<gene>
    <name evidence="16" type="ORF">OIK44_12575</name>
</gene>
<keyword evidence="4" id="KW-0596">Phosphopantetheine</keyword>
<feature type="domain" description="Carrier" evidence="12">
    <location>
        <begin position="701"/>
        <end position="777"/>
    </location>
</feature>
<dbReference type="SUPFAM" id="SSF51735">
    <property type="entry name" value="NAD(P)-binding Rossmann-fold domains"/>
    <property type="match status" value="1"/>
</dbReference>
<dbReference type="InterPro" id="IPR016039">
    <property type="entry name" value="Thiolase-like"/>
</dbReference>
<dbReference type="Pfam" id="PF22336">
    <property type="entry name" value="RhiE-like_linker"/>
    <property type="match status" value="2"/>
</dbReference>
<evidence type="ECO:0000313" key="17">
    <source>
        <dbReference type="Proteomes" id="UP001221208"/>
    </source>
</evidence>
<dbReference type="PROSITE" id="PS51186">
    <property type="entry name" value="GNAT"/>
    <property type="match status" value="1"/>
</dbReference>
<keyword evidence="6" id="KW-0597">Phosphoprotein</keyword>
<dbReference type="InterPro" id="IPR001242">
    <property type="entry name" value="Condensation_dom"/>
</dbReference>
<dbReference type="InterPro" id="IPR049900">
    <property type="entry name" value="PKS_mFAS_DH"/>
</dbReference>
<evidence type="ECO:0000259" key="13">
    <source>
        <dbReference type="PROSITE" id="PS51186"/>
    </source>
</evidence>
<feature type="region of interest" description="C-terminal hotdog fold" evidence="10">
    <location>
        <begin position="1535"/>
        <end position="1682"/>
    </location>
</feature>
<keyword evidence="8" id="KW-0808">Transferase</keyword>
<dbReference type="Pfam" id="PF00550">
    <property type="entry name" value="PP-binding"/>
    <property type="match status" value="3"/>
</dbReference>
<dbReference type="InterPro" id="IPR018201">
    <property type="entry name" value="Ketoacyl_synth_AS"/>
</dbReference>
<evidence type="ECO:0000256" key="2">
    <source>
        <dbReference type="ARBA" id="ARBA00004496"/>
    </source>
</evidence>
<dbReference type="Gene3D" id="3.10.129.110">
    <property type="entry name" value="Polyketide synthase dehydratase"/>
    <property type="match status" value="1"/>
</dbReference>
<feature type="compositionally biased region" description="Low complexity" evidence="11">
    <location>
        <begin position="3410"/>
        <end position="3423"/>
    </location>
</feature>
<dbReference type="PROSITE" id="PS00606">
    <property type="entry name" value="KS3_1"/>
    <property type="match status" value="1"/>
</dbReference>
<feature type="domain" description="PKS/mFAS DH" evidence="15">
    <location>
        <begin position="1396"/>
        <end position="1682"/>
    </location>
</feature>
<feature type="domain" description="N-acetyltransferase" evidence="13">
    <location>
        <begin position="486"/>
        <end position="680"/>
    </location>
</feature>
<dbReference type="PROSITE" id="PS00012">
    <property type="entry name" value="PHOSPHOPANTETHEINE"/>
    <property type="match status" value="1"/>
</dbReference>
<dbReference type="SMART" id="SM00822">
    <property type="entry name" value="PKS_KR"/>
    <property type="match status" value="1"/>
</dbReference>
<evidence type="ECO:0000313" key="16">
    <source>
        <dbReference type="EMBL" id="MDC8758422.1"/>
    </source>
</evidence>
<evidence type="ECO:0000256" key="5">
    <source>
        <dbReference type="ARBA" id="ARBA00022490"/>
    </source>
</evidence>
<dbReference type="InterPro" id="IPR049552">
    <property type="entry name" value="PKS_DH_N"/>
</dbReference>
<comment type="pathway">
    <text evidence="3">Antibiotic biosynthesis.</text>
</comment>
<evidence type="ECO:0000259" key="15">
    <source>
        <dbReference type="PROSITE" id="PS52019"/>
    </source>
</evidence>
<dbReference type="SUPFAM" id="SSF47336">
    <property type="entry name" value="ACP-like"/>
    <property type="match status" value="3"/>
</dbReference>
<dbReference type="Gene3D" id="1.10.10.10">
    <property type="entry name" value="Winged helix-like DNA-binding domain superfamily/Winged helix DNA-binding domain"/>
    <property type="match status" value="1"/>
</dbReference>
<dbReference type="Pfam" id="PF00109">
    <property type="entry name" value="ketoacyl-synt"/>
    <property type="match status" value="2"/>
</dbReference>
<sequence>MTMAGLSMAAELAAHIKGFVAVPVIEVCRSAGLFTRMQPGKRFAGDALAAKLRLRPEGLAQALRVLESIGWAEACDAGRWRLTAATASVQALPAQALRLPTTAFRELLQAEAEQTVLLSQCLDLCRRRWDVRDGAFAGLIDGLLLVPLVHGMRHAASSVAQDGLVEVLQRLPSGPARELEAFFAELRWVERGAAGLAATAAGEQGWRATADASLLLRHAPLLARLGQVLAVDAALAQAPSLNDAPKLDDPRIDSMWPEIERCVLEVFDQLPVSVQPKYLACWHLGGQERIERLAAAIRTRTRRGRLLDAHPLDMLAVQTAREGGEHDQSPLAAHGVAIRVLEGDCLNPEALLQTLRRAPQAGAADQGLHLVNLPGRRMLDDGADIDPARVLAGWAAVASPHGCVLIEEHGREQHVVALPHDAATAAFDHYLDILQACEQQQLRSADDWLMAAAGCGLFPVAGAGVSRPATLPLARWSLHRFEPRDYRIRPARAADLPELLALEQLCWGSELAAGKATLRERMRRHPGGQMALDIGGRLGGAMYSQRIRTREDVVSATAATAIRRHAPDGLIVQLLAVNVQPELQNRSLGDQLLEFMLHRCAVMDGVRSVLAVTRCKDYPQHPDVDAASYLRLRNERGSLVDSVLRFHELHGARIEQLVPRYRPKDGINLGNGVLVAYDIRHRARNEVAIAGQAEAGGAERMEPAAIERDVAALIGALLPEPDSFAASRPLIEMGLDSADLLQLTEALSHRYACKLGSAFFFEFNTCAKVVRELAARLGQRRDDKPAAPSRSAAVPGDGHEAVAIVGVALRLPGDIHDLDALWSLLIEGRDAIGTLPQDRWRWPGAVDPASTHQGIDRCGVMRDVGHFDAEFFRLSPREAELMDPQQRILLELAWQCIEDAGYQASQLAGGATGVYVGASGSDYQHLLQQQPEVAAQYGLAKSMAILANRISYFFDFQGPSLQIDTACSSSLVAVNQALQALRDGTCTQALVAGINVMADPATTLAYYKAGMLSKSGLCRTFDAGADGYVRSEGAVAMLLKPLAQARRDGDHVYALLRGGAVNHGGRAGGLTVPHPIRQAELLVQAYANAAVGPQRLSYIEAHGTGTPLGDPVELQGIKEALRHMAGAAGASQVCGVGSVKTNLGHLEAAAGMAGMLKVVLCMRHRMLPPNAHFRSLNPEIDLGGSGLFVVEQAQTWHAGDQAGPLLAGVSSFGSGGTNAHVVLEEAPPALRRPSGPAAALLPLSAATPEQLRQYAANVAAFIRKARPDIAALCHTMQVGRTPMRLRVVFLAPRVETLLAQLDAYAAGQAPTEGVVEAAGMPEPASPLHVGLRKHATGQELSRACLAWVQGADVDWQTLHGAAAPSRIAVPTYPFARERHWVPPAAAATPGGPAAMHPLVQRNTSTLAGLRFSTHLDARGFELQDHVVRGRKVLPAAAHLEMARAALAFAQDTAAGTTRAELRDVVFLRPAAAGDDGLDLHVKLRAGEDGELAYEICGASGHDDADPVVYCRGRALAPPPSAAGFIDVAALEARCERNWDVAERYAAFERSGLSYGPGFRGLTALRSGRDADGELAVARLALPAALPEQPAYLLHPSLVDAAIQAGLAVTFGPDQQATLLPFALERLEVWSAVTQRGAVVVRRSAGPDGPVRKLDLTLVDEAGRVCARLAGLSCRELPGERAGAAAPAAPAPRTLLAAPRWVQTHASGDGTGHAGHVVVLCEVDEAAARAQAGSHWDGADVRCLQADPAAALAERYGAYAQQLLLLAQEVASGAAAGTLLLQLVVQQHGDGEVLRGLEALLKTASQESPRLRVQVLASGPGGLHAVELGFDPEHILADTATNPGVRLARDGGVYLITGGLGGLGMLLARACAGQAKDVTLVLTGRRAVADDDARLLALRQSGARVDYRAVDVSDAAAVQGLMRHLAAHHGVLTGVVHSAGVLRDGFLLHKSIEELQEVLLPKARALQVLDEATRAQPLDYFVAFSSVAAVFGNVGQADYAVANAFMDGYMRQRAARVRQGQATGRTLSVNWPLWADGGMQVDAATLQRMRRSTGMAPLPTAPALLALRTLLAGDGAQWLVLHGEAAQLAHSLLRAPGQASLTSAPALPSAATPLPHAALADGLRDRARHWVSEVLARRLKLPVARISAAAPVERYGIDSIMMTELVDEFEKSLGALPKTLFFEYATVDALAGYFAAHHAGRLAGLLGAGAPAVALAATASAGLAVPMPAPAPVSAPAGAPAAAGIAVIAVSGRYPQAVDLSAFWANLRAGRDCVVDVPPQRWDHASYFDPRKGVPGKSYCKWGGFIDAVDQFDAPLFNIAPRDAAALDPQCRIFLELTWELLERGAYTADSLRTRHQGGVGLYVGSMYQQYRSSYPETDFNPAMQITSFSAIANRVSSYFGFEGPSVALDTMCSSSAMAIHMACQALASGECAVAVAGGVNLSIHPYKYVGLSQWQLLGSHAASRSFSDGDGYLPAEGAGAVLLKPLADAQRDGDAILAVIKGTATRHSGHSSGYMQPNLQAQAGVMAAALAQAGLGADAIGYVEAAANGGAMGDAIEVLALQKVFAQRREEAAARVPIGSVKSNIGHAEAASGISQLTKVLFQLQHRTLVPTILASPPNPHIDFARSPFRLQTELADWEMPRAEGEGASPPPRRALINSFGAGGSYVSMVVEEYVAAAAVVPAPPPDGPQIVVLSALTPPQLLAQAERLLRHVEDHAGLALEDIAGTLQTARQAMRMRLAWVAADRDGLLAGLRAFVAHGGPPAGPDAPALHHADVDALPEAVARLLSGGVADAVLEQLVARCDLDGLALYWTQGGAIPWERLDAHVAARRVALPTYPFARQRHWIPLLAEGGAAVADAAPDAAPAAPPDAAGAGAAVLARLGQVLGLAPDGLASSQTLRELGFNSIHAVTLKHLLDRSFGRDIPVATLADTRQTAAQLASSVEALVGPLARGGAAPQADGAVEAPQLLSRPEECYQPFPLTDVQEAFYVGRALGAPLDGAYIYFELELGSGVALDALSESWERLVARHAMLRAVIDADGRQRILEHVPAYRIRVADWRRMDARGRAESHAALRERMQRQAPDVAAWPRFDIRVSLHDGQRQLLHFGIDELIADGPSAYQLMREWARACREPERRPAPLEATFRDYVFALKAQEDKPGAAADLAYWTERLDGLPAGPALPLHAGPAAAAGRRTRLLHRLSQGQRAALEEKAQSAGVSLTVLLLTLFSELLRAWTANPRFTLVLTYANRLPLHPQIPDIVGPAISTAFFVAEARSGASLDELALAYQQALWQDLDHMRVSGVRVLRELKVRKLVPAGATFPVVFTSMLNSASAPAEETAQDWPISYTLNQTPQVFLDHQVLDQDGALQLSWDVAEGHYAEGLVARMFDAYGRCLDELAAGRRNWDRAPFDGAAAPGAAQDGARGLTVRSRPDAGAAPFPLSDQQHAYAFGRAAQSGDGLSCQYYQEIESPDLDLDRLSRAWAALMERHPMLRVVVGADGTQRLPQTPPSYTIRSADLSALGAPARERALDLTRRQMVERNAPLDGWPFFEIRVSRLSASSCRLHVTLDMLIADGSSIVLVLNELLAAYQYPQRPLGVPALTFHDYQMAVQDFKGSQAQRDSLAYWNAKFAELPGAPRLSAAVAGAPHGGPLAHARVEGLLSGWPALRGRAQALGVTPSVVLLAAYLETLSAWSDRAPLTVVVPNWDRLPVHADVNQVVGDFTALAWVVHDGVPRPFRERVLDVAAQLRADLAQRPVSGLAALRRRALRQPAQPLQFPVVFTSEMPGVVLPAEGSWSVTVAQSKTPGVHLDNISAERDGSLHCAWDYVPAMYPAPLIEAMFQAYLQMLESVADDAAAWRESSPAAAPSARRQQFDSH</sequence>
<keyword evidence="7" id="KW-0436">Ligase</keyword>
<evidence type="ECO:0000256" key="7">
    <source>
        <dbReference type="ARBA" id="ARBA00022598"/>
    </source>
</evidence>
<dbReference type="Pfam" id="PF02801">
    <property type="entry name" value="Ketoacyl-synt_C"/>
    <property type="match status" value="2"/>
</dbReference>
<feature type="domain" description="Ketosynthase family 3 (KS3)" evidence="14">
    <location>
        <begin position="799"/>
        <end position="1225"/>
    </location>
</feature>
<dbReference type="CDD" id="cd08953">
    <property type="entry name" value="KR_2_SDR_x"/>
    <property type="match status" value="1"/>
</dbReference>
<dbReference type="Pfam" id="PF23526">
    <property type="entry name" value="AprA_N"/>
    <property type="match status" value="1"/>
</dbReference>
<evidence type="ECO:0000256" key="10">
    <source>
        <dbReference type="PROSITE-ProRule" id="PRU01363"/>
    </source>
</evidence>
<dbReference type="SUPFAM" id="SSF52777">
    <property type="entry name" value="CoA-dependent acyltransferases"/>
    <property type="match status" value="4"/>
</dbReference>
<dbReference type="InterPro" id="IPR020806">
    <property type="entry name" value="PKS_PP-bd"/>
</dbReference>
<dbReference type="InterPro" id="IPR054514">
    <property type="entry name" value="RhiE-like_linker"/>
</dbReference>
<dbReference type="SUPFAM" id="SSF55729">
    <property type="entry name" value="Acyl-CoA N-acyltransferases (Nat)"/>
    <property type="match status" value="1"/>
</dbReference>
<dbReference type="InterPro" id="IPR050091">
    <property type="entry name" value="PKS_NRPS_Biosynth_Enz"/>
</dbReference>
<dbReference type="SUPFAM" id="SSF53901">
    <property type="entry name" value="Thiolase-like"/>
    <property type="match status" value="2"/>
</dbReference>
<keyword evidence="9" id="KW-0677">Repeat</keyword>